<proteinExistence type="predicted"/>
<sequence length="150" mass="16811">MVESASHLYFATHDLGSFCNHFDLGKQMRACINFFIANKDSKIKQILDLKFEGNKPSTLGDADSVPYYHASNDRLHNTQDAMSANSEAQLTKASHKPLCSQEATPTATPGLTQLTNRHLKVLSTLNDKLKWDERELSAVVCLKPEIYWKG</sequence>
<name>A0A1K0GZM8_9BASI</name>
<evidence type="ECO:0000313" key="2">
    <source>
        <dbReference type="Proteomes" id="UP000179920"/>
    </source>
</evidence>
<gene>
    <name evidence="1" type="ORF">UBRO_20429</name>
</gene>
<dbReference type="AlphaFoldDB" id="A0A1K0GZM8"/>
<accession>A0A1K0GZM8</accession>
<dbReference type="EMBL" id="LT558117">
    <property type="protein sequence ID" value="SAM63648.1"/>
    <property type="molecule type" value="Genomic_DNA"/>
</dbReference>
<evidence type="ECO:0000313" key="1">
    <source>
        <dbReference type="EMBL" id="SAM63648.1"/>
    </source>
</evidence>
<protein>
    <submittedName>
        <fullName evidence="1">Uncharacterized protein</fullName>
    </submittedName>
</protein>
<reference evidence="2" key="1">
    <citation type="submission" date="2016-04" db="EMBL/GenBank/DDBJ databases">
        <authorList>
            <person name="Guldener U."/>
            <person name="Guldener U."/>
        </authorList>
    </citation>
    <scope>NUCLEOTIDE SEQUENCE [LARGE SCALE GENOMIC DNA]</scope>
    <source>
        <strain evidence="2">UB2112</strain>
    </source>
</reference>
<dbReference type="Proteomes" id="UP000179920">
    <property type="component" value="Chromosome I"/>
</dbReference>
<organism evidence="1 2">
    <name type="scientific">Ustilago bromivora</name>
    <dbReference type="NCBI Taxonomy" id="307758"/>
    <lineage>
        <taxon>Eukaryota</taxon>
        <taxon>Fungi</taxon>
        <taxon>Dikarya</taxon>
        <taxon>Basidiomycota</taxon>
        <taxon>Ustilaginomycotina</taxon>
        <taxon>Ustilaginomycetes</taxon>
        <taxon>Ustilaginales</taxon>
        <taxon>Ustilaginaceae</taxon>
        <taxon>Ustilago</taxon>
    </lineage>
</organism>